<dbReference type="EMBL" id="CAJVQA010000692">
    <property type="protein sequence ID" value="CAG8486576.1"/>
    <property type="molecule type" value="Genomic_DNA"/>
</dbReference>
<sequence length="39" mass="4612">KSVIEMRDYIGMKSAVGDCKVKKYFEVEVFMLGWKILLR</sequence>
<reference evidence="1" key="1">
    <citation type="submission" date="2021-06" db="EMBL/GenBank/DDBJ databases">
        <authorList>
            <person name="Kallberg Y."/>
            <person name="Tangrot J."/>
            <person name="Rosling A."/>
        </authorList>
    </citation>
    <scope>NUCLEOTIDE SEQUENCE</scope>
    <source>
        <strain evidence="1">FL966</strain>
    </source>
</reference>
<feature type="non-terminal residue" evidence="1">
    <location>
        <position position="1"/>
    </location>
</feature>
<accession>A0A9N8WDW8</accession>
<proteinExistence type="predicted"/>
<dbReference type="AlphaFoldDB" id="A0A9N8WDW8"/>
<organism evidence="1 2">
    <name type="scientific">Cetraspora pellucida</name>
    <dbReference type="NCBI Taxonomy" id="1433469"/>
    <lineage>
        <taxon>Eukaryota</taxon>
        <taxon>Fungi</taxon>
        <taxon>Fungi incertae sedis</taxon>
        <taxon>Mucoromycota</taxon>
        <taxon>Glomeromycotina</taxon>
        <taxon>Glomeromycetes</taxon>
        <taxon>Diversisporales</taxon>
        <taxon>Gigasporaceae</taxon>
        <taxon>Cetraspora</taxon>
    </lineage>
</organism>
<name>A0A9N8WDW8_9GLOM</name>
<evidence type="ECO:0000313" key="1">
    <source>
        <dbReference type="EMBL" id="CAG8486576.1"/>
    </source>
</evidence>
<dbReference type="Proteomes" id="UP000789759">
    <property type="component" value="Unassembled WGS sequence"/>
</dbReference>
<protein>
    <submittedName>
        <fullName evidence="1">19613_t:CDS:1</fullName>
    </submittedName>
</protein>
<keyword evidence="2" id="KW-1185">Reference proteome</keyword>
<evidence type="ECO:0000313" key="2">
    <source>
        <dbReference type="Proteomes" id="UP000789759"/>
    </source>
</evidence>
<gene>
    <name evidence="1" type="ORF">CPELLU_LOCUS1773</name>
</gene>
<comment type="caution">
    <text evidence="1">The sequence shown here is derived from an EMBL/GenBank/DDBJ whole genome shotgun (WGS) entry which is preliminary data.</text>
</comment>